<evidence type="ECO:0000256" key="6">
    <source>
        <dbReference type="SAM" id="MobiDB-lite"/>
    </source>
</evidence>
<feature type="region of interest" description="Disordered" evidence="6">
    <location>
        <begin position="140"/>
        <end position="184"/>
    </location>
</feature>
<dbReference type="InterPro" id="IPR040386">
    <property type="entry name" value="P66"/>
</dbReference>
<feature type="compositionally biased region" description="Basic and acidic residues" evidence="6">
    <location>
        <begin position="11"/>
        <end position="30"/>
    </location>
</feature>
<dbReference type="Pfam" id="PF16563">
    <property type="entry name" value="P66_CC"/>
    <property type="match status" value="1"/>
</dbReference>
<organism evidence="8 9">
    <name type="scientific">Oikopleura dioica</name>
    <name type="common">Tunicate</name>
    <dbReference type="NCBI Taxonomy" id="34765"/>
    <lineage>
        <taxon>Eukaryota</taxon>
        <taxon>Metazoa</taxon>
        <taxon>Chordata</taxon>
        <taxon>Tunicata</taxon>
        <taxon>Appendicularia</taxon>
        <taxon>Copelata</taxon>
        <taxon>Oikopleuridae</taxon>
        <taxon>Oikopleura</taxon>
    </lineage>
</organism>
<evidence type="ECO:0000313" key="8">
    <source>
        <dbReference type="EMBL" id="CAG5097934.1"/>
    </source>
</evidence>
<comment type="subcellular location">
    <subcellularLocation>
        <location evidence="1">Nucleus</location>
    </subcellularLocation>
</comment>
<keyword evidence="2" id="KW-0805">Transcription regulation</keyword>
<dbReference type="InterPro" id="IPR032346">
    <property type="entry name" value="P66_CC"/>
</dbReference>
<dbReference type="Proteomes" id="UP001158576">
    <property type="component" value="Chromosome XSR"/>
</dbReference>
<dbReference type="Gene3D" id="6.10.250.1650">
    <property type="match status" value="1"/>
</dbReference>
<evidence type="ECO:0000256" key="5">
    <source>
        <dbReference type="ARBA" id="ARBA00023242"/>
    </source>
</evidence>
<feature type="region of interest" description="Disordered" evidence="6">
    <location>
        <begin position="77"/>
        <end position="116"/>
    </location>
</feature>
<evidence type="ECO:0000256" key="1">
    <source>
        <dbReference type="ARBA" id="ARBA00004123"/>
    </source>
</evidence>
<evidence type="ECO:0000259" key="7">
    <source>
        <dbReference type="Pfam" id="PF16563"/>
    </source>
</evidence>
<evidence type="ECO:0000313" key="9">
    <source>
        <dbReference type="Proteomes" id="UP001158576"/>
    </source>
</evidence>
<name>A0ABN7SCD6_OIKDI</name>
<dbReference type="PANTHER" id="PTHR13455:SF7">
    <property type="entry name" value="SIMJANG, ISOFORM E"/>
    <property type="match status" value="1"/>
</dbReference>
<feature type="compositionally biased region" description="Low complexity" evidence="6">
    <location>
        <begin position="140"/>
        <end position="168"/>
    </location>
</feature>
<feature type="region of interest" description="Disordered" evidence="6">
    <location>
        <begin position="1"/>
        <end position="42"/>
    </location>
</feature>
<gene>
    <name evidence="8" type="ORF">OKIOD_LOCUS6855</name>
</gene>
<reference evidence="8 9" key="1">
    <citation type="submission" date="2021-04" db="EMBL/GenBank/DDBJ databases">
        <authorList>
            <person name="Bliznina A."/>
        </authorList>
    </citation>
    <scope>NUCLEOTIDE SEQUENCE [LARGE SCALE GENOMIC DNA]</scope>
</reference>
<keyword evidence="9" id="KW-1185">Reference proteome</keyword>
<keyword evidence="3" id="KW-0175">Coiled coil</keyword>
<dbReference type="PANTHER" id="PTHR13455">
    <property type="entry name" value="TRANSCRIPTIONAL REPRESSOR P66-RELATED"/>
    <property type="match status" value="1"/>
</dbReference>
<dbReference type="EMBL" id="OU015569">
    <property type="protein sequence ID" value="CAG5097934.1"/>
    <property type="molecule type" value="Genomic_DNA"/>
</dbReference>
<proteinExistence type="predicted"/>
<feature type="domain" description="Transcriptional repressor p66 coiled-coil MBD2-interaction" evidence="7">
    <location>
        <begin position="48"/>
        <end position="72"/>
    </location>
</feature>
<evidence type="ECO:0000256" key="2">
    <source>
        <dbReference type="ARBA" id="ARBA00023015"/>
    </source>
</evidence>
<sequence>MEVDQVSSPLDLKRKTEVTPEVEPEKKAKLAQENGQPENNELPITAEDIRKLKELLRQEEAKLLLIKRIKASIAIPEQKNARASPASAKQPLKLPVSVNSNSTVNNGLSNGHGAGAQAASNSNILTSKITAAMGEMGSAVAGAGKGKSSSESNNTHSSSSHSTQSGSKLEQVTQSFERSKSKREELKNELNQTLNSITTMPPCAHHDVNFFPTVANAEFLALLGLEKCVGRLKREEQARAGYLPIGATNGNTRV</sequence>
<protein>
    <submittedName>
        <fullName evidence="8">Oidioi.mRNA.OKI2018_I69.XSR.g15297.t1.cds</fullName>
    </submittedName>
</protein>
<evidence type="ECO:0000256" key="4">
    <source>
        <dbReference type="ARBA" id="ARBA00023163"/>
    </source>
</evidence>
<keyword evidence="4" id="KW-0804">Transcription</keyword>
<evidence type="ECO:0000256" key="3">
    <source>
        <dbReference type="ARBA" id="ARBA00023054"/>
    </source>
</evidence>
<feature type="compositionally biased region" description="Low complexity" evidence="6">
    <location>
        <begin position="96"/>
        <end position="109"/>
    </location>
</feature>
<keyword evidence="5" id="KW-0539">Nucleus</keyword>
<accession>A0ABN7SCD6</accession>